<keyword evidence="2" id="KW-1185">Reference proteome</keyword>
<dbReference type="Proteomes" id="UP000235145">
    <property type="component" value="Unassembled WGS sequence"/>
</dbReference>
<comment type="caution">
    <text evidence="1">The sequence shown here is derived from an EMBL/GenBank/DDBJ whole genome shotgun (WGS) entry which is preliminary data.</text>
</comment>
<dbReference type="EMBL" id="NBSK02000005">
    <property type="protein sequence ID" value="KAJ0206599.1"/>
    <property type="molecule type" value="Genomic_DNA"/>
</dbReference>
<sequence length="122" mass="13486">MSYLTVDQPIWADPADASSFLDNVDKLVAVIHFLENDGGAAKTDPSSTDINHTRKVGVWLCLTETSGEEEEEGCHGRQLHRKGKRDGGRWRQERAVRVAIRGLLAPPISFSVSIIETKRTGD</sequence>
<name>A0A9R1XDT2_LACSA</name>
<evidence type="ECO:0000313" key="2">
    <source>
        <dbReference type="Proteomes" id="UP000235145"/>
    </source>
</evidence>
<accession>A0A9R1XDT2</accession>
<dbReference type="AlphaFoldDB" id="A0A9R1XDT2"/>
<proteinExistence type="predicted"/>
<organism evidence="1 2">
    <name type="scientific">Lactuca sativa</name>
    <name type="common">Garden lettuce</name>
    <dbReference type="NCBI Taxonomy" id="4236"/>
    <lineage>
        <taxon>Eukaryota</taxon>
        <taxon>Viridiplantae</taxon>
        <taxon>Streptophyta</taxon>
        <taxon>Embryophyta</taxon>
        <taxon>Tracheophyta</taxon>
        <taxon>Spermatophyta</taxon>
        <taxon>Magnoliopsida</taxon>
        <taxon>eudicotyledons</taxon>
        <taxon>Gunneridae</taxon>
        <taxon>Pentapetalae</taxon>
        <taxon>asterids</taxon>
        <taxon>campanulids</taxon>
        <taxon>Asterales</taxon>
        <taxon>Asteraceae</taxon>
        <taxon>Cichorioideae</taxon>
        <taxon>Cichorieae</taxon>
        <taxon>Lactucinae</taxon>
        <taxon>Lactuca</taxon>
    </lineage>
</organism>
<gene>
    <name evidence="1" type="ORF">LSAT_V11C500228960</name>
</gene>
<evidence type="ECO:0000313" key="1">
    <source>
        <dbReference type="EMBL" id="KAJ0206599.1"/>
    </source>
</evidence>
<protein>
    <submittedName>
        <fullName evidence="1">Uncharacterized protein</fullName>
    </submittedName>
</protein>
<reference evidence="1 2" key="1">
    <citation type="journal article" date="2017" name="Nat. Commun.">
        <title>Genome assembly with in vitro proximity ligation data and whole-genome triplication in lettuce.</title>
        <authorList>
            <person name="Reyes-Chin-Wo S."/>
            <person name="Wang Z."/>
            <person name="Yang X."/>
            <person name="Kozik A."/>
            <person name="Arikit S."/>
            <person name="Song C."/>
            <person name="Xia L."/>
            <person name="Froenicke L."/>
            <person name="Lavelle D.O."/>
            <person name="Truco M.J."/>
            <person name="Xia R."/>
            <person name="Zhu S."/>
            <person name="Xu C."/>
            <person name="Xu H."/>
            <person name="Xu X."/>
            <person name="Cox K."/>
            <person name="Korf I."/>
            <person name="Meyers B.C."/>
            <person name="Michelmore R.W."/>
        </authorList>
    </citation>
    <scope>NUCLEOTIDE SEQUENCE [LARGE SCALE GENOMIC DNA]</scope>
    <source>
        <strain evidence="2">cv. Salinas</strain>
        <tissue evidence="1">Seedlings</tissue>
    </source>
</reference>